<gene>
    <name evidence="3" type="ORF">AK830_g3021</name>
</gene>
<name>A0A0P7B0R4_9HYPO</name>
<comment type="caution">
    <text evidence="3">The sequence shown here is derived from an EMBL/GenBank/DDBJ whole genome shotgun (WGS) entry which is preliminary data.</text>
</comment>
<dbReference type="EMBL" id="LKCW01000031">
    <property type="protein sequence ID" value="KPM43547.1"/>
    <property type="molecule type" value="Genomic_DNA"/>
</dbReference>
<dbReference type="Proteomes" id="UP000050424">
    <property type="component" value="Unassembled WGS sequence"/>
</dbReference>
<proteinExistence type="predicted"/>
<dbReference type="OrthoDB" id="4187949at2759"/>
<evidence type="ECO:0000256" key="2">
    <source>
        <dbReference type="SAM" id="MobiDB-lite"/>
    </source>
</evidence>
<feature type="region of interest" description="Disordered" evidence="2">
    <location>
        <begin position="444"/>
        <end position="466"/>
    </location>
</feature>
<accession>A0A0P7B0R4</accession>
<feature type="compositionally biased region" description="Low complexity" evidence="2">
    <location>
        <begin position="235"/>
        <end position="249"/>
    </location>
</feature>
<protein>
    <submittedName>
        <fullName evidence="3">Uncharacterized protein</fullName>
    </submittedName>
</protein>
<organism evidence="3 4">
    <name type="scientific">Neonectria ditissima</name>
    <dbReference type="NCBI Taxonomy" id="78410"/>
    <lineage>
        <taxon>Eukaryota</taxon>
        <taxon>Fungi</taxon>
        <taxon>Dikarya</taxon>
        <taxon>Ascomycota</taxon>
        <taxon>Pezizomycotina</taxon>
        <taxon>Sordariomycetes</taxon>
        <taxon>Hypocreomycetidae</taxon>
        <taxon>Hypocreales</taxon>
        <taxon>Nectriaceae</taxon>
        <taxon>Neonectria</taxon>
    </lineage>
</organism>
<keyword evidence="4" id="KW-1185">Reference proteome</keyword>
<dbReference type="STRING" id="78410.A0A0P7B0R4"/>
<evidence type="ECO:0000256" key="1">
    <source>
        <dbReference type="SAM" id="Coils"/>
    </source>
</evidence>
<feature type="region of interest" description="Disordered" evidence="2">
    <location>
        <begin position="1"/>
        <end position="21"/>
    </location>
</feature>
<keyword evidence="1" id="KW-0175">Coiled coil</keyword>
<dbReference type="AlphaFoldDB" id="A0A0P7B0R4"/>
<feature type="coiled-coil region" evidence="1">
    <location>
        <begin position="104"/>
        <end position="177"/>
    </location>
</feature>
<sequence length="477" mass="53596">MPPSPSRSPPPASTPNVDEAQLPKGQCRYILMIPELKGQRCGCMGFDHNKTLPGATCHCGHLSCFHIASADAPSPGKNKAEIETVKQRLQALEETADRPDRDRLSAVVARVSELEETVETNKEETLNEIKGSYRNSFAAWQLVEQLQKQMKDLEERYLAQSEQIARAGKEVEDLRNRQLELLDSDEILEERIEKLESSELLLSPPQDPAPTDSSFDAFQLSTSATTAHHRDQKHSPASSTRSSLSSGSSRPWTIHISLMPSREQPFPFEKDTTAYTRCLSRGLHRMVAVEGDDAQSFSAAVSRTFGSLLRGRSWVPLQAKLCDAEKLQGLPMLRPLDPRLAHGKYDRDFIRQHCAVVDANGKLDSLYIAMEHDTLSWKFLRRSPSYLEGLESSWDHDVYLDQKDEKDPTVLMDYFIGHHDDQPLTGNIIVPFTSLKRTVSELSYSSSLDEPEGPRTKMPRACKSGRLELRRGVETAR</sequence>
<evidence type="ECO:0000313" key="4">
    <source>
        <dbReference type="Proteomes" id="UP000050424"/>
    </source>
</evidence>
<evidence type="ECO:0000313" key="3">
    <source>
        <dbReference type="EMBL" id="KPM43547.1"/>
    </source>
</evidence>
<feature type="compositionally biased region" description="Pro residues" evidence="2">
    <location>
        <begin position="1"/>
        <end position="13"/>
    </location>
</feature>
<feature type="region of interest" description="Disordered" evidence="2">
    <location>
        <begin position="224"/>
        <end position="249"/>
    </location>
</feature>
<reference evidence="3 4" key="1">
    <citation type="submission" date="2015-09" db="EMBL/GenBank/DDBJ databases">
        <title>Draft genome of a European isolate of the apple canker pathogen Neonectria ditissima.</title>
        <authorList>
            <person name="Gomez-Cortecero A."/>
            <person name="Harrison R.J."/>
            <person name="Armitage A.D."/>
        </authorList>
    </citation>
    <scope>NUCLEOTIDE SEQUENCE [LARGE SCALE GENOMIC DNA]</scope>
    <source>
        <strain evidence="3 4">R09/05</strain>
    </source>
</reference>